<evidence type="ECO:0000313" key="2">
    <source>
        <dbReference type="WBParaSite" id="PDA_v2.g9220.t1"/>
    </source>
</evidence>
<proteinExistence type="predicted"/>
<reference evidence="2" key="1">
    <citation type="submission" date="2022-11" db="UniProtKB">
        <authorList>
            <consortium name="WormBaseParasite"/>
        </authorList>
    </citation>
    <scope>IDENTIFICATION</scope>
</reference>
<accession>A0A914QY34</accession>
<dbReference type="Proteomes" id="UP000887578">
    <property type="component" value="Unplaced"/>
</dbReference>
<evidence type="ECO:0000313" key="1">
    <source>
        <dbReference type="Proteomes" id="UP000887578"/>
    </source>
</evidence>
<sequence>MFHLLYEPLNSTNHILKIHDLMIRRQLRPNRLHFRGPCRRQNWSLSYLIIDYITKNPSNAKAWQKLIQSCKYFFAKNPIIVADCLDFCQGWVLSANTSAGRLEKRIPSNNISYKLWITEKLRIYGANRKYVSSIIPQIYRCDATKLLLHGPILSYNEFLFLSRSAEVLHLDYSGVKNGNGVVPTNEESSIIPLEKLVKTLVNLKEINW</sequence>
<keyword evidence="1" id="KW-1185">Reference proteome</keyword>
<organism evidence="1 2">
    <name type="scientific">Panagrolaimus davidi</name>
    <dbReference type="NCBI Taxonomy" id="227884"/>
    <lineage>
        <taxon>Eukaryota</taxon>
        <taxon>Metazoa</taxon>
        <taxon>Ecdysozoa</taxon>
        <taxon>Nematoda</taxon>
        <taxon>Chromadorea</taxon>
        <taxon>Rhabditida</taxon>
        <taxon>Tylenchina</taxon>
        <taxon>Panagrolaimomorpha</taxon>
        <taxon>Panagrolaimoidea</taxon>
        <taxon>Panagrolaimidae</taxon>
        <taxon>Panagrolaimus</taxon>
    </lineage>
</organism>
<name>A0A914QY34_9BILA</name>
<dbReference type="AlphaFoldDB" id="A0A914QY34"/>
<dbReference type="WBParaSite" id="PDA_v2.g9220.t1">
    <property type="protein sequence ID" value="PDA_v2.g9220.t1"/>
    <property type="gene ID" value="PDA_v2.g9220"/>
</dbReference>
<protein>
    <submittedName>
        <fullName evidence="2">Uncharacterized protein</fullName>
    </submittedName>
</protein>